<dbReference type="PANTHER" id="PTHR33116:SF86">
    <property type="entry name" value="REVERSE TRANSCRIPTASE DOMAIN-CONTAINING PROTEIN"/>
    <property type="match status" value="1"/>
</dbReference>
<evidence type="ECO:0000313" key="1">
    <source>
        <dbReference type="EMBL" id="KAI9198112.1"/>
    </source>
</evidence>
<keyword evidence="2" id="KW-1185">Reference proteome</keyword>
<protein>
    <recommendedName>
        <fullName evidence="3">Reverse transcriptase</fullName>
    </recommendedName>
</protein>
<proteinExistence type="predicted"/>
<dbReference type="AlphaFoldDB" id="A0AAD5JST6"/>
<accession>A0AAD5JST6</accession>
<dbReference type="PANTHER" id="PTHR33116">
    <property type="entry name" value="REVERSE TRANSCRIPTASE ZINC-BINDING DOMAIN-CONTAINING PROTEIN-RELATED-RELATED"/>
    <property type="match status" value="1"/>
</dbReference>
<dbReference type="Proteomes" id="UP001064489">
    <property type="component" value="Chromosome 13"/>
</dbReference>
<reference evidence="1 2" key="1">
    <citation type="journal article" date="2022" name="Plant J.">
        <title>Strategies of tolerance reflected in two North American maple genomes.</title>
        <authorList>
            <person name="McEvoy S.L."/>
            <person name="Sezen U.U."/>
            <person name="Trouern-Trend A."/>
            <person name="McMahon S.M."/>
            <person name="Schaberg P.G."/>
            <person name="Yang J."/>
            <person name="Wegrzyn J.L."/>
            <person name="Swenson N.G."/>
        </authorList>
    </citation>
    <scope>NUCLEOTIDE SEQUENCE [LARGE SCALE GENOMIC DNA]</scope>
    <source>
        <strain evidence="1">91603</strain>
    </source>
</reference>
<dbReference type="EMBL" id="JAJSOW010000002">
    <property type="protein sequence ID" value="KAI9198112.1"/>
    <property type="molecule type" value="Genomic_DNA"/>
</dbReference>
<evidence type="ECO:0008006" key="3">
    <source>
        <dbReference type="Google" id="ProtNLM"/>
    </source>
</evidence>
<evidence type="ECO:0000313" key="2">
    <source>
        <dbReference type="Proteomes" id="UP001064489"/>
    </source>
</evidence>
<gene>
    <name evidence="1" type="ORF">LWI28_010383</name>
</gene>
<comment type="caution">
    <text evidence="1">The sequence shown here is derived from an EMBL/GenBank/DDBJ whole genome shotgun (WGS) entry which is preliminary data.</text>
</comment>
<name>A0AAD5JST6_ACENE</name>
<organism evidence="1 2">
    <name type="scientific">Acer negundo</name>
    <name type="common">Box elder</name>
    <dbReference type="NCBI Taxonomy" id="4023"/>
    <lineage>
        <taxon>Eukaryota</taxon>
        <taxon>Viridiplantae</taxon>
        <taxon>Streptophyta</taxon>
        <taxon>Embryophyta</taxon>
        <taxon>Tracheophyta</taxon>
        <taxon>Spermatophyta</taxon>
        <taxon>Magnoliopsida</taxon>
        <taxon>eudicotyledons</taxon>
        <taxon>Gunneridae</taxon>
        <taxon>Pentapetalae</taxon>
        <taxon>rosids</taxon>
        <taxon>malvids</taxon>
        <taxon>Sapindales</taxon>
        <taxon>Sapindaceae</taxon>
        <taxon>Hippocastanoideae</taxon>
        <taxon>Acereae</taxon>
        <taxon>Acer</taxon>
    </lineage>
</organism>
<sequence length="317" mass="35934">MCKDLEAAFTAEEIKDAIFSMGPTKALCPDGFQAIFFQKFCGVIGVDITMICLNVLNGLSYIRDFNSTNVVLISKVKNPTSLKDFRQISASKTSCDRIRNILRIYEKGSGQQVNIQKSMATFSPNVEQAVKLDILNFLGIGVHNTQDKYLGLPTMVGRNKRSLFNNINERLWKKIRSQKGDQFSFDGKEVLIKAVAQVIPSYAMSIFKLPSSLCKKMTTMISKFWWGSRDGNRKISWVKWDSICRPKSCEGFGFKDLSLFNHALLANQAWRILKNPETLASQILRVKYFKGYDFLHAPINSGCSYIWRSIGWGRSLS</sequence>